<sequence>MTRTAFPIFALCALLAGCGDGALTSSLGSDAGATLDARAVETGVLPNPDKIEFAGRFETRSDLGIDKFCAVKTDANRFDIGFLAVFGPESKCEGTGAASVKGDEVEVTLNGKGNCTFAARYDGIELRFAGAVESGCASYCSEKASLSGTHYFMIEPGDSAARNTLGREIERLCG</sequence>
<name>A0A840B197_9SPHN</name>
<dbReference type="EMBL" id="JACIEA010000001">
    <property type="protein sequence ID" value="MBB3942996.1"/>
    <property type="molecule type" value="Genomic_DNA"/>
</dbReference>
<comment type="caution">
    <text evidence="2">The sequence shown here is derived from an EMBL/GenBank/DDBJ whole genome shotgun (WGS) entry which is preliminary data.</text>
</comment>
<dbReference type="PROSITE" id="PS51257">
    <property type="entry name" value="PROKAR_LIPOPROTEIN"/>
    <property type="match status" value="1"/>
</dbReference>
<protein>
    <recommendedName>
        <fullName evidence="4">Lipoprotein</fullName>
    </recommendedName>
</protein>
<reference evidence="2 3" key="1">
    <citation type="submission" date="2020-08" db="EMBL/GenBank/DDBJ databases">
        <title>Genomic Encyclopedia of Type Strains, Phase IV (KMG-IV): sequencing the most valuable type-strain genomes for metagenomic binning, comparative biology and taxonomic classification.</title>
        <authorList>
            <person name="Goeker M."/>
        </authorList>
    </citation>
    <scope>NUCLEOTIDE SEQUENCE [LARGE SCALE GENOMIC DNA]</scope>
    <source>
        <strain evidence="2 3">DSM 29050</strain>
    </source>
</reference>
<accession>A0A840B197</accession>
<keyword evidence="3" id="KW-1185">Reference proteome</keyword>
<evidence type="ECO:0000313" key="2">
    <source>
        <dbReference type="EMBL" id="MBB3942996.1"/>
    </source>
</evidence>
<feature type="signal peptide" evidence="1">
    <location>
        <begin position="1"/>
        <end position="22"/>
    </location>
</feature>
<organism evidence="2 3">
    <name type="scientific">Sphingorhabdus rigui</name>
    <dbReference type="NCBI Taxonomy" id="1282858"/>
    <lineage>
        <taxon>Bacteria</taxon>
        <taxon>Pseudomonadati</taxon>
        <taxon>Pseudomonadota</taxon>
        <taxon>Alphaproteobacteria</taxon>
        <taxon>Sphingomonadales</taxon>
        <taxon>Sphingomonadaceae</taxon>
        <taxon>Sphingorhabdus</taxon>
    </lineage>
</organism>
<dbReference type="Proteomes" id="UP000581447">
    <property type="component" value="Unassembled WGS sequence"/>
</dbReference>
<proteinExistence type="predicted"/>
<evidence type="ECO:0000256" key="1">
    <source>
        <dbReference type="SAM" id="SignalP"/>
    </source>
</evidence>
<evidence type="ECO:0000313" key="3">
    <source>
        <dbReference type="Proteomes" id="UP000581447"/>
    </source>
</evidence>
<evidence type="ECO:0008006" key="4">
    <source>
        <dbReference type="Google" id="ProtNLM"/>
    </source>
</evidence>
<gene>
    <name evidence="2" type="ORF">GGR91_001218</name>
</gene>
<feature type="chain" id="PRO_5032507447" description="Lipoprotein" evidence="1">
    <location>
        <begin position="23"/>
        <end position="174"/>
    </location>
</feature>
<keyword evidence="1" id="KW-0732">Signal</keyword>
<dbReference type="RefSeq" id="WP_183941052.1">
    <property type="nucleotide sequence ID" value="NZ_BAABBG010000023.1"/>
</dbReference>
<dbReference type="AlphaFoldDB" id="A0A840B197"/>